<comment type="caution">
    <text evidence="2">The sequence shown here is derived from an EMBL/GenBank/DDBJ whole genome shotgun (WGS) entry which is preliminary data.</text>
</comment>
<organism evidence="2 3">
    <name type="scientific">Triparma laevis f. inornata</name>
    <dbReference type="NCBI Taxonomy" id="1714386"/>
    <lineage>
        <taxon>Eukaryota</taxon>
        <taxon>Sar</taxon>
        <taxon>Stramenopiles</taxon>
        <taxon>Ochrophyta</taxon>
        <taxon>Bolidophyceae</taxon>
        <taxon>Parmales</taxon>
        <taxon>Triparmaceae</taxon>
        <taxon>Triparma</taxon>
    </lineage>
</organism>
<gene>
    <name evidence="2" type="ORF">TL16_g07929</name>
</gene>
<dbReference type="AlphaFoldDB" id="A0A9W7B2J7"/>
<sequence>MFFSVFVLGLVCSYYSEKMKEGKIHVKLGEHGYPPPPFKPRANEAAASAVSKSTRYGNFLFHGRDLTTKHDQLIARVEAELFYEERDIFDRFIETGWEFDRAKWRKFDTIRLNNKPQIEFIDYNVAKIGRPGTFDQHTDNYSTVTIICMLSDHREDFKGGLNYFYVNNTFCNWDERDHWDYFEVQPEKGDCIFFRGEVVTHGITDVIAGWRTILQIEMQSLKKPKKARHLWMLDQPDGEVPGEDCYLPGDQD</sequence>
<feature type="signal peptide" evidence="1">
    <location>
        <begin position="1"/>
        <end position="16"/>
    </location>
</feature>
<name>A0A9W7B2J7_9STRA</name>
<dbReference type="Gene3D" id="2.60.120.620">
    <property type="entry name" value="q2cbj1_9rhob like domain"/>
    <property type="match status" value="1"/>
</dbReference>
<dbReference type="EMBL" id="BLQM01000256">
    <property type="protein sequence ID" value="GMH78774.1"/>
    <property type="molecule type" value="Genomic_DNA"/>
</dbReference>
<dbReference type="Proteomes" id="UP001162640">
    <property type="component" value="Unassembled WGS sequence"/>
</dbReference>
<evidence type="ECO:0008006" key="4">
    <source>
        <dbReference type="Google" id="ProtNLM"/>
    </source>
</evidence>
<evidence type="ECO:0000256" key="1">
    <source>
        <dbReference type="SAM" id="SignalP"/>
    </source>
</evidence>
<reference evidence="3" key="1">
    <citation type="journal article" date="2023" name="Commun. Biol.">
        <title>Genome analysis of Parmales, the sister group of diatoms, reveals the evolutionary specialization of diatoms from phago-mixotrophs to photoautotrophs.</title>
        <authorList>
            <person name="Ban H."/>
            <person name="Sato S."/>
            <person name="Yoshikawa S."/>
            <person name="Yamada K."/>
            <person name="Nakamura Y."/>
            <person name="Ichinomiya M."/>
            <person name="Sato N."/>
            <person name="Blanc-Mathieu R."/>
            <person name="Endo H."/>
            <person name="Kuwata A."/>
            <person name="Ogata H."/>
        </authorList>
    </citation>
    <scope>NUCLEOTIDE SEQUENCE [LARGE SCALE GENOMIC DNA]</scope>
</reference>
<keyword evidence="1" id="KW-0732">Signal</keyword>
<proteinExistence type="predicted"/>
<feature type="chain" id="PRO_5040931726" description="Fe2OG dioxygenase domain-containing protein" evidence="1">
    <location>
        <begin position="17"/>
        <end position="252"/>
    </location>
</feature>
<evidence type="ECO:0000313" key="2">
    <source>
        <dbReference type="EMBL" id="GMH78774.1"/>
    </source>
</evidence>
<accession>A0A9W7B2J7</accession>
<evidence type="ECO:0000313" key="3">
    <source>
        <dbReference type="Proteomes" id="UP001162640"/>
    </source>
</evidence>
<protein>
    <recommendedName>
        <fullName evidence="4">Fe2OG dioxygenase domain-containing protein</fullName>
    </recommendedName>
</protein>